<evidence type="ECO:0000313" key="2">
    <source>
        <dbReference type="Proteomes" id="UP000650524"/>
    </source>
</evidence>
<gene>
    <name evidence="1" type="ORF">H8E19_07370</name>
</gene>
<organism evidence="1 2">
    <name type="scientific">Candidatus Desulfacyla euxinica</name>
    <dbReference type="NCBI Taxonomy" id="2841693"/>
    <lineage>
        <taxon>Bacteria</taxon>
        <taxon>Deltaproteobacteria</taxon>
        <taxon>Candidatus Desulfacyla</taxon>
    </lineage>
</organism>
<comment type="caution">
    <text evidence="1">The sequence shown here is derived from an EMBL/GenBank/DDBJ whole genome shotgun (WGS) entry which is preliminary data.</text>
</comment>
<dbReference type="EMBL" id="JACNJD010000198">
    <property type="protein sequence ID" value="MBC8177210.1"/>
    <property type="molecule type" value="Genomic_DNA"/>
</dbReference>
<proteinExistence type="predicted"/>
<reference evidence="1 2" key="1">
    <citation type="submission" date="2020-08" db="EMBL/GenBank/DDBJ databases">
        <title>Bridging the membrane lipid divide: bacteria of the FCB group superphylum have the potential to synthesize archaeal ether lipids.</title>
        <authorList>
            <person name="Villanueva L."/>
            <person name="Von Meijenfeldt F.A.B."/>
            <person name="Westbye A.B."/>
            <person name="Yadav S."/>
            <person name="Hopmans E.C."/>
            <person name="Dutilh B.E."/>
            <person name="Sinninghe Damste J.S."/>
        </authorList>
    </citation>
    <scope>NUCLEOTIDE SEQUENCE [LARGE SCALE GENOMIC DNA]</scope>
    <source>
        <strain evidence="1">NIOZ-UU27</strain>
    </source>
</reference>
<sequence>MKMPKRDLPENYKGYSTEELLDLWQQLRSPQGISEDTPTEKISAMSSFLRDYRFGVHQHHDKK</sequence>
<dbReference type="Proteomes" id="UP000650524">
    <property type="component" value="Unassembled WGS sequence"/>
</dbReference>
<dbReference type="AlphaFoldDB" id="A0A8J6MYT7"/>
<evidence type="ECO:0000313" key="1">
    <source>
        <dbReference type="EMBL" id="MBC8177210.1"/>
    </source>
</evidence>
<accession>A0A8J6MYT7</accession>
<name>A0A8J6MYT7_9DELT</name>
<protein>
    <submittedName>
        <fullName evidence="1">Uncharacterized protein</fullName>
    </submittedName>
</protein>